<dbReference type="InterPro" id="IPR023155">
    <property type="entry name" value="Cyt_c-552/4"/>
</dbReference>
<dbReference type="PANTHER" id="PTHR35038">
    <property type="entry name" value="DISSIMILATORY SULFITE REDUCTASE SIRA"/>
    <property type="match status" value="1"/>
</dbReference>
<dbReference type="InterPro" id="IPR024673">
    <property type="entry name" value="Octahem_Cyt_c"/>
</dbReference>
<dbReference type="SUPFAM" id="SSF48695">
    <property type="entry name" value="Multiheme cytochromes"/>
    <property type="match status" value="1"/>
</dbReference>
<feature type="chain" id="PRO_5046733095" evidence="3">
    <location>
        <begin position="41"/>
        <end position="607"/>
    </location>
</feature>
<reference evidence="5 6" key="1">
    <citation type="submission" date="2015-03" db="EMBL/GenBank/DDBJ databases">
        <authorList>
            <person name="Regsiter A."/>
            <person name="william w."/>
        </authorList>
    </citation>
    <scope>NUCLEOTIDE SEQUENCE [LARGE SCALE GENOMIC DNA]</scope>
    <source>
        <strain evidence="5 6">CB1</strain>
    </source>
</reference>
<keyword evidence="1 3" id="KW-0732">Signal</keyword>
<dbReference type="Gene3D" id="1.10.1130.10">
    <property type="entry name" value="Flavocytochrome C3, Chain A"/>
    <property type="match status" value="1"/>
</dbReference>
<comment type="caution">
    <text evidence="5">The sequence shown here is derived from an EMBL/GenBank/DDBJ whole genome shotgun (WGS) entry which is preliminary data.</text>
</comment>
<keyword evidence="2" id="KW-1133">Transmembrane helix</keyword>
<evidence type="ECO:0000256" key="2">
    <source>
        <dbReference type="SAM" id="Phobius"/>
    </source>
</evidence>
<evidence type="ECO:0000256" key="3">
    <source>
        <dbReference type="SAM" id="SignalP"/>
    </source>
</evidence>
<dbReference type="Proteomes" id="UP000078599">
    <property type="component" value="Unassembled WGS sequence"/>
</dbReference>
<evidence type="ECO:0000313" key="6">
    <source>
        <dbReference type="Proteomes" id="UP000078599"/>
    </source>
</evidence>
<evidence type="ECO:0000313" key="5">
    <source>
        <dbReference type="EMBL" id="CQR27131.1"/>
    </source>
</evidence>
<evidence type="ECO:0000259" key="4">
    <source>
        <dbReference type="Pfam" id="PF13435"/>
    </source>
</evidence>
<accession>A0ABM9T384</accession>
<keyword evidence="2" id="KW-0812">Transmembrane</keyword>
<dbReference type="EMBL" id="CTRI01000002">
    <property type="protein sequence ID" value="CQR27131.1"/>
    <property type="molecule type" value="Genomic_DNA"/>
</dbReference>
<dbReference type="InterPro" id="IPR051829">
    <property type="entry name" value="Multiheme_Cytochr_ET"/>
</dbReference>
<dbReference type="PIRSF" id="PIRSF039014">
    <property type="entry name" value="OTR_cyc"/>
    <property type="match status" value="1"/>
</dbReference>
<dbReference type="NCBIfam" id="TIGR04315">
    <property type="entry name" value="octaheme_Shew"/>
    <property type="match status" value="1"/>
</dbReference>
<gene>
    <name evidence="5" type="ORF">THICB1_100478</name>
</gene>
<feature type="signal peptide" evidence="3">
    <location>
        <begin position="1"/>
        <end position="40"/>
    </location>
</feature>
<keyword evidence="6" id="KW-1185">Reference proteome</keyword>
<sequence length="607" mass="67294">MWAMDFHRQTADSRIARAARSAQAVLLAAGLLALSPLARAQDAATFVAQNGVKVQPADAAQDSWHVVPSVVPTVQKGNVGKEMPQDHSQFPQLKGPFTSPEQVTKACLSCHTDAAKQVMSTIHWTWKAYDPKTKTLVGKNHVYNNFCVSPISNEQFCTVCHVGYGSTDPNKFVPFDHRSQDHVDCLVCHDQTKTYHKIPFIGGNPAMEKIAVRPGCGEVYGTDKPFVEPENLANIAQHVGSPTRYTCGQCHFYGGGGDGVKHGDMDSSLVNPARAEDVHMATNGLNFSCQECHKTENHNVSGSRYVTDMMFGDKQFMRGNPHNTQAASCVSCHGQTPHKGNDLNSQIQAATLNMHTRDIACETCHIPEFARGGLPTKMEWNYATAGKLAPNGSPLVINDSHGWNTYWGVKGSFKWAENVVPQYRWFNGVERWMNVGDKVQDFKDTNGVVQLNAIEGSPTDGKSKIFPFKIMRNNQPYDTQTGILTVFHSFGFDKDSYTMSYDWQTSIEAGMKAAHLPYSGHYGFVKTDMYWPIEHMVAPKTQALSCMQCHASDGRLQNIDGVYMPHRPKDHNTWLERIGLTVAALALAGVLLHGLIRFGLWLRRRGH</sequence>
<dbReference type="PANTHER" id="PTHR35038:SF5">
    <property type="entry name" value="CYTOCHROME C-TYPE PROTEIN NRFB"/>
    <property type="match status" value="1"/>
</dbReference>
<dbReference type="Pfam" id="PF13435">
    <property type="entry name" value="Cytochrome_C554"/>
    <property type="match status" value="1"/>
</dbReference>
<organism evidence="5 6">
    <name type="scientific">Thiomonas arsenitoxydans (strain DSM 22701 / CIP 110005 / 3As)</name>
    <dbReference type="NCBI Taxonomy" id="426114"/>
    <lineage>
        <taxon>Bacteria</taxon>
        <taxon>Pseudomonadati</taxon>
        <taxon>Pseudomonadota</taxon>
        <taxon>Betaproteobacteria</taxon>
        <taxon>Burkholderiales</taxon>
        <taxon>Thiomonas</taxon>
    </lineage>
</organism>
<proteinExistence type="predicted"/>
<dbReference type="Pfam" id="PF11783">
    <property type="entry name" value="Cytochrome_cB"/>
    <property type="match status" value="1"/>
</dbReference>
<name>A0ABM9T384_THIA3</name>
<keyword evidence="2" id="KW-0472">Membrane</keyword>
<feature type="domain" description="Cytochrome c-552/4" evidence="4">
    <location>
        <begin position="289"/>
        <end position="365"/>
    </location>
</feature>
<protein>
    <submittedName>
        <fullName evidence="5">Multiheme cytochrome</fullName>
    </submittedName>
</protein>
<dbReference type="InterPro" id="IPR036280">
    <property type="entry name" value="Multihaem_cyt_sf"/>
</dbReference>
<evidence type="ECO:0000256" key="1">
    <source>
        <dbReference type="ARBA" id="ARBA00022729"/>
    </source>
</evidence>
<feature type="transmembrane region" description="Helical" evidence="2">
    <location>
        <begin position="578"/>
        <end position="602"/>
    </location>
</feature>